<organism evidence="1 2">
    <name type="scientific">Acidithiobacillus montserratensis</name>
    <dbReference type="NCBI Taxonomy" id="2729135"/>
    <lineage>
        <taxon>Bacteria</taxon>
        <taxon>Pseudomonadati</taxon>
        <taxon>Pseudomonadota</taxon>
        <taxon>Acidithiobacillia</taxon>
        <taxon>Acidithiobacillales</taxon>
        <taxon>Acidithiobacillaceae</taxon>
        <taxon>Acidithiobacillus</taxon>
    </lineage>
</organism>
<reference evidence="1 2" key="1">
    <citation type="journal article" date="2021" name="ISME J.">
        <title>Genomic evolution of the class Acidithiobacillia: deep-branching Proteobacteria living in extreme acidic conditions.</title>
        <authorList>
            <person name="Moya-Beltran A."/>
            <person name="Beard S."/>
            <person name="Rojas-Villalobos C."/>
            <person name="Issotta F."/>
            <person name="Gallardo Y."/>
            <person name="Ulloa R."/>
            <person name="Giaveno A."/>
            <person name="Degli Esposti M."/>
            <person name="Johnson D.B."/>
            <person name="Quatrini R."/>
        </authorList>
    </citation>
    <scope>NUCLEOTIDE SEQUENCE [LARGE SCALE GENOMIC DNA]</scope>
    <source>
        <strain evidence="1 2">GG1-14</strain>
    </source>
</reference>
<sequence length="76" mass="8492">MMVDTLGGRMQVSWDKDAAATPMGQIVFFAAYLEITGLFDSWVEDCPLVYTSPNAPQKRDVLGTLFNNHQVEALRI</sequence>
<evidence type="ECO:0000313" key="1">
    <source>
        <dbReference type="EMBL" id="XRI74059.1"/>
    </source>
</evidence>
<protein>
    <submittedName>
        <fullName evidence="1">Uncharacterized protein</fullName>
    </submittedName>
</protein>
<proteinExistence type="predicted"/>
<name>A0ACD5HGQ0_9PROT</name>
<accession>A0ACD5HGQ0</accession>
<keyword evidence="2" id="KW-1185">Reference proteome</keyword>
<dbReference type="EMBL" id="CP127526">
    <property type="protein sequence ID" value="XRI74059.1"/>
    <property type="molecule type" value="Genomic_DNA"/>
</dbReference>
<dbReference type="Proteomes" id="UP001195965">
    <property type="component" value="Chromosome"/>
</dbReference>
<gene>
    <name evidence="1" type="ORF">HHS34_002390</name>
</gene>
<evidence type="ECO:0000313" key="2">
    <source>
        <dbReference type="Proteomes" id="UP001195965"/>
    </source>
</evidence>